<feature type="non-terminal residue" evidence="1">
    <location>
        <position position="117"/>
    </location>
</feature>
<evidence type="ECO:0000313" key="2">
    <source>
        <dbReference type="Proteomes" id="UP001432027"/>
    </source>
</evidence>
<protein>
    <recommendedName>
        <fullName evidence="3">Ribosomal protein</fullName>
    </recommendedName>
</protein>
<accession>A0AAV5TGI4</accession>
<sequence>LAHVREADHTRPGAPGQIRLGRVHVGAVSDRCITRLIHVPIRVWVGRLILPSPNAAIRLLVSDPVVIGLGRRLGKLMSHESSLCVVVDRSDKSTVGRARRLRLVEGNARASGMIAPA</sequence>
<reference evidence="1" key="1">
    <citation type="submission" date="2023-10" db="EMBL/GenBank/DDBJ databases">
        <title>Genome assembly of Pristionchus species.</title>
        <authorList>
            <person name="Yoshida K."/>
            <person name="Sommer R.J."/>
        </authorList>
    </citation>
    <scope>NUCLEOTIDE SEQUENCE</scope>
    <source>
        <strain evidence="1">RS0144</strain>
    </source>
</reference>
<proteinExistence type="predicted"/>
<dbReference type="AlphaFoldDB" id="A0AAV5TGI4"/>
<organism evidence="1 2">
    <name type="scientific">Pristionchus entomophagus</name>
    <dbReference type="NCBI Taxonomy" id="358040"/>
    <lineage>
        <taxon>Eukaryota</taxon>
        <taxon>Metazoa</taxon>
        <taxon>Ecdysozoa</taxon>
        <taxon>Nematoda</taxon>
        <taxon>Chromadorea</taxon>
        <taxon>Rhabditida</taxon>
        <taxon>Rhabditina</taxon>
        <taxon>Diplogasteromorpha</taxon>
        <taxon>Diplogasteroidea</taxon>
        <taxon>Neodiplogasteridae</taxon>
        <taxon>Pristionchus</taxon>
    </lineage>
</organism>
<comment type="caution">
    <text evidence="1">The sequence shown here is derived from an EMBL/GenBank/DDBJ whole genome shotgun (WGS) entry which is preliminary data.</text>
</comment>
<dbReference type="EMBL" id="BTSX01000004">
    <property type="protein sequence ID" value="GMS93133.1"/>
    <property type="molecule type" value="Genomic_DNA"/>
</dbReference>
<evidence type="ECO:0000313" key="1">
    <source>
        <dbReference type="EMBL" id="GMS93133.1"/>
    </source>
</evidence>
<dbReference type="Proteomes" id="UP001432027">
    <property type="component" value="Unassembled WGS sequence"/>
</dbReference>
<evidence type="ECO:0008006" key="3">
    <source>
        <dbReference type="Google" id="ProtNLM"/>
    </source>
</evidence>
<keyword evidence="2" id="KW-1185">Reference proteome</keyword>
<name>A0AAV5TGI4_9BILA</name>
<gene>
    <name evidence="1" type="ORF">PENTCL1PPCAC_15308</name>
</gene>
<feature type="non-terminal residue" evidence="1">
    <location>
        <position position="1"/>
    </location>
</feature>